<gene>
    <name evidence="4" type="ORF">MCOR_27743</name>
</gene>
<dbReference type="OrthoDB" id="10005154at2759"/>
<sequence length="490" mass="53728">MYQYPETIADDIYNEYTLYALEWVIADDDVIVYGVNKQYYSCDAYLALPVDVLGDDYYTVSWYPSSYYCQIDIIGVEDSTTVTVTISTHIANDKVTFNGQSYYSGDVLTTSLQKYEVLQLQSYGDLTGSRIQSNKPVGVLGGNQRTSIGSGRSSDHIVEMLAHVGTWGKTFITCPIPLRTTGDYFKFIASEDNTQVTISGGYSSTFTISNSGKFVQKTLPSGIYTKVVADKPISVFQFCLSEQSSNEESDPMLMLIPPMEQYGADYTFSTPKYSYGSYNSKFMFIVKESEKAGLLHNGVAFPGSTTYHQVAGTDYVAGYIIIPEGSHVVRHSSPISIFGGYLYGQAKYETYGFPTGMRMAPINEICVPSSTVVGDGIDNDCDGLIDEELCTTENQGQVNGGYTSWTSWATCSVTCGGGTQGRTRSCTNPAPQYNGLSCSGSASDSQSCNTHNCPMTVSFPLTTLLFTAVSIVTAWWQLSKKNFRPFFANL</sequence>
<protein>
    <recommendedName>
        <fullName evidence="3">IgGFc-binding protein N-terminal domain-containing protein</fullName>
    </recommendedName>
</protein>
<dbReference type="InterPro" id="IPR000884">
    <property type="entry name" value="TSP1_rpt"/>
</dbReference>
<dbReference type="AlphaFoldDB" id="A0A6J8C8T3"/>
<dbReference type="PROSITE" id="PS50092">
    <property type="entry name" value="TSP1"/>
    <property type="match status" value="1"/>
</dbReference>
<dbReference type="InterPro" id="IPR035234">
    <property type="entry name" value="IgGFc-bd_N"/>
</dbReference>
<evidence type="ECO:0000313" key="4">
    <source>
        <dbReference type="EMBL" id="CAC5392835.1"/>
    </source>
</evidence>
<dbReference type="EMBL" id="CACVKT020005076">
    <property type="protein sequence ID" value="CAC5392835.1"/>
    <property type="molecule type" value="Genomic_DNA"/>
</dbReference>
<evidence type="ECO:0000313" key="5">
    <source>
        <dbReference type="Proteomes" id="UP000507470"/>
    </source>
</evidence>
<evidence type="ECO:0000256" key="1">
    <source>
        <dbReference type="ARBA" id="ARBA00022737"/>
    </source>
</evidence>
<evidence type="ECO:0000256" key="2">
    <source>
        <dbReference type="ARBA" id="ARBA00023157"/>
    </source>
</evidence>
<dbReference type="Proteomes" id="UP000507470">
    <property type="component" value="Unassembled WGS sequence"/>
</dbReference>
<keyword evidence="2" id="KW-1015">Disulfide bond</keyword>
<dbReference type="PANTHER" id="PTHR46534:SF1">
    <property type="entry name" value="IGGFC-BINDING PROTEIN N-TERMINAL DOMAIN-CONTAINING PROTEIN"/>
    <property type="match status" value="1"/>
</dbReference>
<name>A0A6J8C8T3_MYTCO</name>
<dbReference type="Pfam" id="PF17517">
    <property type="entry name" value="IgGFc_binding"/>
    <property type="match status" value="1"/>
</dbReference>
<organism evidence="4 5">
    <name type="scientific">Mytilus coruscus</name>
    <name type="common">Sea mussel</name>
    <dbReference type="NCBI Taxonomy" id="42192"/>
    <lineage>
        <taxon>Eukaryota</taxon>
        <taxon>Metazoa</taxon>
        <taxon>Spiralia</taxon>
        <taxon>Lophotrochozoa</taxon>
        <taxon>Mollusca</taxon>
        <taxon>Bivalvia</taxon>
        <taxon>Autobranchia</taxon>
        <taxon>Pteriomorphia</taxon>
        <taxon>Mytilida</taxon>
        <taxon>Mytiloidea</taxon>
        <taxon>Mytilidae</taxon>
        <taxon>Mytilinae</taxon>
        <taxon>Mytilus</taxon>
    </lineage>
</organism>
<reference evidence="4 5" key="1">
    <citation type="submission" date="2020-06" db="EMBL/GenBank/DDBJ databases">
        <authorList>
            <person name="Li R."/>
            <person name="Bekaert M."/>
        </authorList>
    </citation>
    <scope>NUCLEOTIDE SEQUENCE [LARGE SCALE GENOMIC DNA]</scope>
    <source>
        <strain evidence="5">wild</strain>
    </source>
</reference>
<keyword evidence="5" id="KW-1185">Reference proteome</keyword>
<dbReference type="PANTHER" id="PTHR46534">
    <property type="entry name" value="IGGFC_BINDING DOMAIN-CONTAINING PROTEIN"/>
    <property type="match status" value="1"/>
</dbReference>
<dbReference type="FunFam" id="2.20.100.10:FF:000007">
    <property type="entry name" value="Thrombospondin 1"/>
    <property type="match status" value="1"/>
</dbReference>
<dbReference type="SMART" id="SM00209">
    <property type="entry name" value="TSP1"/>
    <property type="match status" value="1"/>
</dbReference>
<evidence type="ECO:0000259" key="3">
    <source>
        <dbReference type="Pfam" id="PF17517"/>
    </source>
</evidence>
<dbReference type="SUPFAM" id="SSF82895">
    <property type="entry name" value="TSP-1 type 1 repeat"/>
    <property type="match status" value="1"/>
</dbReference>
<dbReference type="PRINTS" id="PR01705">
    <property type="entry name" value="TSP1REPEAT"/>
</dbReference>
<accession>A0A6J8C8T3</accession>
<dbReference type="Gene3D" id="2.20.100.10">
    <property type="entry name" value="Thrombospondin type-1 (TSP1) repeat"/>
    <property type="match status" value="1"/>
</dbReference>
<feature type="domain" description="IgGFc-binding protein N-terminal" evidence="3">
    <location>
        <begin position="43"/>
        <end position="344"/>
    </location>
</feature>
<keyword evidence="1" id="KW-0677">Repeat</keyword>
<proteinExistence type="predicted"/>
<dbReference type="Pfam" id="PF00090">
    <property type="entry name" value="TSP_1"/>
    <property type="match status" value="1"/>
</dbReference>
<dbReference type="InterPro" id="IPR036383">
    <property type="entry name" value="TSP1_rpt_sf"/>
</dbReference>